<evidence type="ECO:0000259" key="6">
    <source>
        <dbReference type="Pfam" id="PF04542"/>
    </source>
</evidence>
<dbReference type="GO" id="GO:0016987">
    <property type="term" value="F:sigma factor activity"/>
    <property type="evidence" value="ECO:0007669"/>
    <property type="project" value="UniProtKB-KW"/>
</dbReference>
<dbReference type="Gene3D" id="1.10.10.10">
    <property type="entry name" value="Winged helix-like DNA-binding domain superfamily/Winged helix DNA-binding domain"/>
    <property type="match status" value="1"/>
</dbReference>
<keyword evidence="5" id="KW-0804">Transcription</keyword>
<dbReference type="InterPro" id="IPR013249">
    <property type="entry name" value="RNA_pol_sigma70_r4_t2"/>
</dbReference>
<dbReference type="GO" id="GO:0003677">
    <property type="term" value="F:DNA binding"/>
    <property type="evidence" value="ECO:0007669"/>
    <property type="project" value="UniProtKB-KW"/>
</dbReference>
<proteinExistence type="inferred from homology"/>
<dbReference type="Proteomes" id="UP000636960">
    <property type="component" value="Unassembled WGS sequence"/>
</dbReference>
<dbReference type="InterPro" id="IPR014325">
    <property type="entry name" value="RNA_pol_sigma-E_actinobac"/>
</dbReference>
<dbReference type="InterPro" id="IPR007627">
    <property type="entry name" value="RNA_pol_sigma70_r2"/>
</dbReference>
<dbReference type="InterPro" id="IPR039425">
    <property type="entry name" value="RNA_pol_sigma-70-like"/>
</dbReference>
<evidence type="ECO:0000256" key="3">
    <source>
        <dbReference type="ARBA" id="ARBA00023082"/>
    </source>
</evidence>
<accession>A0A919MZ08</accession>
<protein>
    <submittedName>
        <fullName evidence="8">RNA polymerase sigma24 factor</fullName>
    </submittedName>
</protein>
<comment type="caution">
    <text evidence="8">The sequence shown here is derived from an EMBL/GenBank/DDBJ whole genome shotgun (WGS) entry which is preliminary data.</text>
</comment>
<evidence type="ECO:0000313" key="8">
    <source>
        <dbReference type="EMBL" id="GIF00615.1"/>
    </source>
</evidence>
<feature type="domain" description="RNA polymerase sigma factor 70 region 4 type 2" evidence="7">
    <location>
        <begin position="102"/>
        <end position="154"/>
    </location>
</feature>
<dbReference type="NCBIfam" id="TIGR02937">
    <property type="entry name" value="sigma70-ECF"/>
    <property type="match status" value="1"/>
</dbReference>
<keyword evidence="3" id="KW-0731">Sigma factor</keyword>
<dbReference type="InterPro" id="IPR036388">
    <property type="entry name" value="WH-like_DNA-bd_sf"/>
</dbReference>
<gene>
    <name evidence="8" type="primary">rpoE_25</name>
    <name evidence="8" type="ORF">Ari01nite_80790</name>
</gene>
<evidence type="ECO:0000256" key="4">
    <source>
        <dbReference type="ARBA" id="ARBA00023125"/>
    </source>
</evidence>
<evidence type="ECO:0000256" key="1">
    <source>
        <dbReference type="ARBA" id="ARBA00010641"/>
    </source>
</evidence>
<evidence type="ECO:0000256" key="5">
    <source>
        <dbReference type="ARBA" id="ARBA00023163"/>
    </source>
</evidence>
<evidence type="ECO:0000259" key="7">
    <source>
        <dbReference type="Pfam" id="PF08281"/>
    </source>
</evidence>
<dbReference type="InterPro" id="IPR013324">
    <property type="entry name" value="RNA_pol_sigma_r3/r4-like"/>
</dbReference>
<evidence type="ECO:0000313" key="9">
    <source>
        <dbReference type="Proteomes" id="UP000636960"/>
    </source>
</evidence>
<organism evidence="8 9">
    <name type="scientific">Paractinoplanes rishiriensis</name>
    <dbReference type="NCBI Taxonomy" id="1050105"/>
    <lineage>
        <taxon>Bacteria</taxon>
        <taxon>Bacillati</taxon>
        <taxon>Actinomycetota</taxon>
        <taxon>Actinomycetes</taxon>
        <taxon>Micromonosporales</taxon>
        <taxon>Micromonosporaceae</taxon>
        <taxon>Paractinoplanes</taxon>
    </lineage>
</organism>
<reference evidence="8" key="1">
    <citation type="submission" date="2021-01" db="EMBL/GenBank/DDBJ databases">
        <title>Whole genome shotgun sequence of Actinoplanes rishiriensis NBRC 108556.</title>
        <authorList>
            <person name="Komaki H."/>
            <person name="Tamura T."/>
        </authorList>
    </citation>
    <scope>NUCLEOTIDE SEQUENCE</scope>
    <source>
        <strain evidence="8">NBRC 108556</strain>
    </source>
</reference>
<dbReference type="EMBL" id="BOMV01000087">
    <property type="protein sequence ID" value="GIF00615.1"/>
    <property type="molecule type" value="Genomic_DNA"/>
</dbReference>
<dbReference type="Pfam" id="PF08281">
    <property type="entry name" value="Sigma70_r4_2"/>
    <property type="match status" value="1"/>
</dbReference>
<dbReference type="PANTHER" id="PTHR43133">
    <property type="entry name" value="RNA POLYMERASE ECF-TYPE SIGMA FACTO"/>
    <property type="match status" value="1"/>
</dbReference>
<dbReference type="InterPro" id="IPR013325">
    <property type="entry name" value="RNA_pol_sigma_r2"/>
</dbReference>
<evidence type="ECO:0000256" key="2">
    <source>
        <dbReference type="ARBA" id="ARBA00023015"/>
    </source>
</evidence>
<dbReference type="CDD" id="cd06171">
    <property type="entry name" value="Sigma70_r4"/>
    <property type="match status" value="1"/>
</dbReference>
<dbReference type="SUPFAM" id="SSF88946">
    <property type="entry name" value="Sigma2 domain of RNA polymerase sigma factors"/>
    <property type="match status" value="1"/>
</dbReference>
<dbReference type="Gene3D" id="1.10.1740.10">
    <property type="match status" value="1"/>
</dbReference>
<dbReference type="RefSeq" id="WP_203788605.1">
    <property type="nucleotide sequence ID" value="NZ_BOMV01000087.1"/>
</dbReference>
<keyword evidence="4" id="KW-0238">DNA-binding</keyword>
<dbReference type="GO" id="GO:0006352">
    <property type="term" value="P:DNA-templated transcription initiation"/>
    <property type="evidence" value="ECO:0007669"/>
    <property type="project" value="InterPro"/>
</dbReference>
<dbReference type="NCBIfam" id="TIGR02983">
    <property type="entry name" value="SigE-fam_strep"/>
    <property type="match status" value="1"/>
</dbReference>
<name>A0A919MZ08_9ACTN</name>
<keyword evidence="9" id="KW-1185">Reference proteome</keyword>
<sequence length="167" mass="18784">MRAEHEREYVEYVTGRLSRLHRMAYLLCSNRHQADDIVQATLTSLYVHWRRASAADNLDAYVHRILIRRYLDEKRRRWSRVLLGDALPDLPAPATGGVEDRDTLMAALRALPKGQRAVIVLRFLEDLSVEATAEALGCSVGNVKSQTSRGLATLRAAWVTEGTRNGS</sequence>
<dbReference type="Pfam" id="PF04542">
    <property type="entry name" value="Sigma70_r2"/>
    <property type="match status" value="1"/>
</dbReference>
<comment type="similarity">
    <text evidence="1">Belongs to the sigma-70 factor family. ECF subfamily.</text>
</comment>
<dbReference type="InterPro" id="IPR014284">
    <property type="entry name" value="RNA_pol_sigma-70_dom"/>
</dbReference>
<keyword evidence="2" id="KW-0805">Transcription regulation</keyword>
<dbReference type="PANTHER" id="PTHR43133:SF50">
    <property type="entry name" value="ECF RNA POLYMERASE SIGMA FACTOR SIGM"/>
    <property type="match status" value="1"/>
</dbReference>
<dbReference type="SUPFAM" id="SSF88659">
    <property type="entry name" value="Sigma3 and sigma4 domains of RNA polymerase sigma factors"/>
    <property type="match status" value="1"/>
</dbReference>
<dbReference type="AlphaFoldDB" id="A0A919MZ08"/>
<feature type="domain" description="RNA polymerase sigma-70 region 2" evidence="6">
    <location>
        <begin position="17"/>
        <end position="79"/>
    </location>
</feature>